<dbReference type="InterPro" id="IPR002826">
    <property type="entry name" value="MptE-like"/>
</dbReference>
<dbReference type="InterPro" id="IPR045376">
    <property type="entry name" value="Maf_N"/>
</dbReference>
<accession>A0A7R7EPA6</accession>
<evidence type="ECO:0000313" key="3">
    <source>
        <dbReference type="EMBL" id="BCN32546.1"/>
    </source>
</evidence>
<dbReference type="EMBL" id="AP024169">
    <property type="protein sequence ID" value="BCN32546.1"/>
    <property type="molecule type" value="Genomic_DNA"/>
</dbReference>
<gene>
    <name evidence="3" type="ORF">bsdtb5_38410</name>
</gene>
<sequence>MKDNINSIYEDNKKLLDMSSKIVYNFRIQNFDLALRKVTVFLGNMENYIAKLEENKEYFNCNSEIISINYILNILSELLAAQENKDYILLADLYELKITSLLVNIQEFILGKEEIDFNQDLFNRNIEVLDKKDKVLADMLRKSTDLMTIFNQDYDIELTTSGLYTLAIATEGKKYYFHSNHMVTEEAAMLARDWYKEEKDNYLIYGLGLGYHIKELYELDSMVSVTVYESDLNIIKLAFYFVDLTNLLANDNFNLVYDPRFNRIKNGIKMMTSQTELLIHAPSLRNIRQEDMKERFEDYFLQYYSIKNQLPLLNGNFRNNILNYDACIDELRKEWQGKDLYIVAAGPSLDINYNLLSKVGSNGIILATGTVYHKLMNAGIKPDYVIVTDANARVYGQISGLENNEIPMIYLSTAYYGFAKNYKGKKYIVLQHDYPLAEEHAKERGYSLYQTGGSVSTTALDIGISMQCRRIIFLGLDLSYPNNYVHASGTSRRELTETDGLREVKDIHGKMVYTSKSLDIYRRWIENRIDGIRDVEIINATEGGALIKGMMNNRLMDVLNKIS</sequence>
<organism evidence="3 4">
    <name type="scientific">Anaeromicropila herbilytica</name>
    <dbReference type="NCBI Taxonomy" id="2785025"/>
    <lineage>
        <taxon>Bacteria</taxon>
        <taxon>Bacillati</taxon>
        <taxon>Bacillota</taxon>
        <taxon>Clostridia</taxon>
        <taxon>Lachnospirales</taxon>
        <taxon>Lachnospiraceae</taxon>
        <taxon>Anaeromicropila</taxon>
    </lineage>
</organism>
<dbReference type="PANTHER" id="PTHR41786">
    <property type="entry name" value="MOTILITY ACCESSORY FACTOR MAF"/>
    <property type="match status" value="1"/>
</dbReference>
<proteinExistence type="predicted"/>
<protein>
    <recommendedName>
        <fullName evidence="5">DUF115 domain-containing protein</fullName>
    </recommendedName>
</protein>
<dbReference type="AlphaFoldDB" id="A0A7R7EPA6"/>
<dbReference type="RefSeq" id="WP_271713589.1">
    <property type="nucleotide sequence ID" value="NZ_AP024169.1"/>
</dbReference>
<dbReference type="Pfam" id="PF20157">
    <property type="entry name" value="Maf_flag10_N"/>
    <property type="match status" value="1"/>
</dbReference>
<dbReference type="Proteomes" id="UP000595897">
    <property type="component" value="Chromosome"/>
</dbReference>
<evidence type="ECO:0008006" key="5">
    <source>
        <dbReference type="Google" id="ProtNLM"/>
    </source>
</evidence>
<reference evidence="3 4" key="1">
    <citation type="submission" date="2020-11" db="EMBL/GenBank/DDBJ databases">
        <title>Draft genome sequencing of a Lachnospiraceae strain isolated from anoxic soil subjected to BSD treatment.</title>
        <authorList>
            <person name="Uek A."/>
            <person name="Tonouchi A."/>
        </authorList>
    </citation>
    <scope>NUCLEOTIDE SEQUENCE [LARGE SCALE GENOMIC DNA]</scope>
    <source>
        <strain evidence="3 4">TB5</strain>
    </source>
</reference>
<dbReference type="PANTHER" id="PTHR41786:SF1">
    <property type="entry name" value="6-HYDROXYMETHYLPTERIN DIPHOSPHOKINASE MPTE-LIKE DOMAIN-CONTAINING PROTEIN"/>
    <property type="match status" value="1"/>
</dbReference>
<evidence type="ECO:0000259" key="2">
    <source>
        <dbReference type="Pfam" id="PF20157"/>
    </source>
</evidence>
<name>A0A7R7EPA6_9FIRM</name>
<evidence type="ECO:0000259" key="1">
    <source>
        <dbReference type="Pfam" id="PF01973"/>
    </source>
</evidence>
<dbReference type="Pfam" id="PF01973">
    <property type="entry name" value="MptE-like"/>
    <property type="match status" value="1"/>
</dbReference>
<evidence type="ECO:0000313" key="4">
    <source>
        <dbReference type="Proteomes" id="UP000595897"/>
    </source>
</evidence>
<dbReference type="KEGG" id="ahb:bsdtb5_38410"/>
<feature type="domain" description="6-hydroxymethylpterin diphosphokinase MptE-like" evidence="1">
    <location>
        <begin position="326"/>
        <end position="482"/>
    </location>
</feature>
<keyword evidence="4" id="KW-1185">Reference proteome</keyword>
<feature type="domain" description="Glycosyltransferase Maf N-terminal" evidence="2">
    <location>
        <begin position="171"/>
        <end position="248"/>
    </location>
</feature>